<evidence type="ECO:0000256" key="7">
    <source>
        <dbReference type="SAM" id="MobiDB-lite"/>
    </source>
</evidence>
<evidence type="ECO:0000256" key="5">
    <source>
        <dbReference type="ARBA" id="ARBA00023242"/>
    </source>
</evidence>
<protein>
    <recommendedName>
        <fullName evidence="8">RRM domain-containing protein</fullName>
    </recommendedName>
</protein>
<name>S8CY69_9LAMI</name>
<dbReference type="Gene3D" id="3.30.70.330">
    <property type="match status" value="1"/>
</dbReference>
<feature type="compositionally biased region" description="Acidic residues" evidence="7">
    <location>
        <begin position="1"/>
        <end position="15"/>
    </location>
</feature>
<dbReference type="SUPFAM" id="SSF48452">
    <property type="entry name" value="TPR-like"/>
    <property type="match status" value="1"/>
</dbReference>
<evidence type="ECO:0000256" key="2">
    <source>
        <dbReference type="ARBA" id="ARBA00022664"/>
    </source>
</evidence>
<dbReference type="EMBL" id="AUSU01001049">
    <property type="protein sequence ID" value="EPS71935.1"/>
    <property type="molecule type" value="Genomic_DNA"/>
</dbReference>
<evidence type="ECO:0000256" key="1">
    <source>
        <dbReference type="ARBA" id="ARBA00004123"/>
    </source>
</evidence>
<feature type="compositionally biased region" description="Basic and acidic residues" evidence="7">
    <location>
        <begin position="712"/>
        <end position="737"/>
    </location>
</feature>
<dbReference type="AlphaFoldDB" id="S8CY69"/>
<keyword evidence="5" id="KW-0539">Nucleus</keyword>
<gene>
    <name evidence="9" type="ORF">M569_02822</name>
</gene>
<keyword evidence="10" id="KW-1185">Reference proteome</keyword>
<sequence>SSEDSDTDSMSEDESETKAQVEALEASLHGNPFDYDSHVQYIKLLRKQGDVEKLTLARESMSSVFPLSPEMWLEWAKDEVTIRPRGEVLVAVEKLYERGVADYLSVSLWCDYLNFIQEYDPSVRDCSSAGISKARNLFERALTAGGLHIPEGHKIWDLYREFEQAIFLDILEKDPQAQEKQRLRIRNLFHRQLSVPLAEIEATYQVYKVWEVEDGGLADGNGSSNDVFPGYQKALKMLNARIDFEEKISKEDSDSEKLLAFLAYLKFEHSFGDPARLQILYERAIEKFPVSADLWAEYTLYLDKTFKTARIVRETYYRATRNCYWVGELWVRYLLSLERSRCSEEELSSVFERALACTSSSFDEYLNIVLTRVDGLRRRISTSVQTEDGISYTLIRDILQRASDYLAPHLKNSESFLHLQSYWSRLEIKLGKDLTAARGVWESLLKISGSILEAWQGYIAMEIETGNIDEARSLYKRCYSKRFPGTGSEDICHSWVRFEREYGSLENFDIAVQKVTPRLQELQLFKSQQESKNAAAPKSESREISKKVVPEKRKPTLDSSGGEMVSKRQKTTSGKLKKIGDNVKAQTMVSAEASDSHGADSSKTAGGSAERIPNPSSRTCATFDDQCTAFISNLNFRTSEKDLRSFFADVGGVVDIRILKDKFTNRPRGLAYIDFSDDEHLGAALEKNKQCLLGKKLSVLKSVPQRGGSKKKRDDDEGEKSKDDEQRRRSKGGEVELKGKVTFAVPRSVKPQLRSSSSQVMNPAAISNEEFRKMFLK</sequence>
<feature type="region of interest" description="Disordered" evidence="7">
    <location>
        <begin position="1"/>
        <end position="20"/>
    </location>
</feature>
<dbReference type="InterPro" id="IPR035979">
    <property type="entry name" value="RBD_domain_sf"/>
</dbReference>
<dbReference type="InterPro" id="IPR000504">
    <property type="entry name" value="RRM_dom"/>
</dbReference>
<evidence type="ECO:0000256" key="3">
    <source>
        <dbReference type="ARBA" id="ARBA00022737"/>
    </source>
</evidence>
<comment type="caution">
    <text evidence="9">The sequence shown here is derived from an EMBL/GenBank/DDBJ whole genome shotgun (WGS) entry which is preliminary data.</text>
</comment>
<feature type="compositionally biased region" description="Basic and acidic residues" evidence="7">
    <location>
        <begin position="539"/>
        <end position="556"/>
    </location>
</feature>
<dbReference type="PANTHER" id="PTHR17204">
    <property type="entry name" value="PRE-MRNA PROCESSING PROTEIN PRP39-RELATED"/>
    <property type="match status" value="1"/>
</dbReference>
<evidence type="ECO:0000313" key="10">
    <source>
        <dbReference type="Proteomes" id="UP000015453"/>
    </source>
</evidence>
<feature type="non-terminal residue" evidence="9">
    <location>
        <position position="1"/>
    </location>
</feature>
<feature type="domain" description="RRM" evidence="8">
    <location>
        <begin position="627"/>
        <end position="704"/>
    </location>
</feature>
<dbReference type="Pfam" id="PF00076">
    <property type="entry name" value="RRM_1"/>
    <property type="match status" value="1"/>
</dbReference>
<proteinExistence type="predicted"/>
<feature type="region of interest" description="Disordered" evidence="7">
    <location>
        <begin position="703"/>
        <end position="737"/>
    </location>
</feature>
<reference evidence="9 10" key="1">
    <citation type="journal article" date="2013" name="BMC Genomics">
        <title>The miniature genome of a carnivorous plant Genlisea aurea contains a low number of genes and short non-coding sequences.</title>
        <authorList>
            <person name="Leushkin E.V."/>
            <person name="Sutormin R.A."/>
            <person name="Nabieva E.R."/>
            <person name="Penin A.A."/>
            <person name="Kondrashov A.S."/>
            <person name="Logacheva M.D."/>
        </authorList>
    </citation>
    <scope>NUCLEOTIDE SEQUENCE [LARGE SCALE GENOMIC DNA]</scope>
</reference>
<dbReference type="Pfam" id="PF05843">
    <property type="entry name" value="Suf"/>
    <property type="match status" value="1"/>
</dbReference>
<dbReference type="PROSITE" id="PS50102">
    <property type="entry name" value="RRM"/>
    <property type="match status" value="1"/>
</dbReference>
<dbReference type="OrthoDB" id="360390at2759"/>
<dbReference type="GO" id="GO:0006397">
    <property type="term" value="P:mRNA processing"/>
    <property type="evidence" value="ECO:0007669"/>
    <property type="project" value="UniProtKB-KW"/>
</dbReference>
<dbReference type="SMART" id="SM00360">
    <property type="entry name" value="RRM"/>
    <property type="match status" value="1"/>
</dbReference>
<keyword evidence="3" id="KW-0677">Repeat</keyword>
<evidence type="ECO:0000256" key="6">
    <source>
        <dbReference type="PROSITE-ProRule" id="PRU00176"/>
    </source>
</evidence>
<accession>S8CY69</accession>
<dbReference type="GO" id="GO:0005634">
    <property type="term" value="C:nucleus"/>
    <property type="evidence" value="ECO:0007669"/>
    <property type="project" value="UniProtKB-SubCell"/>
</dbReference>
<dbReference type="InterPro" id="IPR012677">
    <property type="entry name" value="Nucleotide-bd_a/b_plait_sf"/>
</dbReference>
<feature type="region of interest" description="Disordered" evidence="7">
    <location>
        <begin position="748"/>
        <end position="767"/>
    </location>
</feature>
<dbReference type="GO" id="GO:0008380">
    <property type="term" value="P:RNA splicing"/>
    <property type="evidence" value="ECO:0007669"/>
    <property type="project" value="UniProtKB-KW"/>
</dbReference>
<dbReference type="InterPro" id="IPR011990">
    <property type="entry name" value="TPR-like_helical_dom_sf"/>
</dbReference>
<dbReference type="PANTHER" id="PTHR17204:SF25">
    <property type="entry name" value="RRM DOMAIN-CONTAINING PROTEIN"/>
    <property type="match status" value="1"/>
</dbReference>
<feature type="non-terminal residue" evidence="9">
    <location>
        <position position="777"/>
    </location>
</feature>
<keyword evidence="2" id="KW-0507">mRNA processing</keyword>
<keyword evidence="4" id="KW-0508">mRNA splicing</keyword>
<keyword evidence="6" id="KW-0694">RNA-binding</keyword>
<dbReference type="InterPro" id="IPR003107">
    <property type="entry name" value="HAT"/>
</dbReference>
<evidence type="ECO:0000256" key="4">
    <source>
        <dbReference type="ARBA" id="ARBA00023187"/>
    </source>
</evidence>
<feature type="region of interest" description="Disordered" evidence="7">
    <location>
        <begin position="528"/>
        <end position="618"/>
    </location>
</feature>
<evidence type="ECO:0000259" key="8">
    <source>
        <dbReference type="PROSITE" id="PS50102"/>
    </source>
</evidence>
<dbReference type="GO" id="GO:0003723">
    <property type="term" value="F:RNA binding"/>
    <property type="evidence" value="ECO:0007669"/>
    <property type="project" value="UniProtKB-UniRule"/>
</dbReference>
<dbReference type="SUPFAM" id="SSF54928">
    <property type="entry name" value="RNA-binding domain, RBD"/>
    <property type="match status" value="1"/>
</dbReference>
<organism evidence="9 10">
    <name type="scientific">Genlisea aurea</name>
    <dbReference type="NCBI Taxonomy" id="192259"/>
    <lineage>
        <taxon>Eukaryota</taxon>
        <taxon>Viridiplantae</taxon>
        <taxon>Streptophyta</taxon>
        <taxon>Embryophyta</taxon>
        <taxon>Tracheophyta</taxon>
        <taxon>Spermatophyta</taxon>
        <taxon>Magnoliopsida</taxon>
        <taxon>eudicotyledons</taxon>
        <taxon>Gunneridae</taxon>
        <taxon>Pentapetalae</taxon>
        <taxon>asterids</taxon>
        <taxon>lamiids</taxon>
        <taxon>Lamiales</taxon>
        <taxon>Lentibulariaceae</taxon>
        <taxon>Genlisea</taxon>
    </lineage>
</organism>
<comment type="subcellular location">
    <subcellularLocation>
        <location evidence="1">Nucleus</location>
    </subcellularLocation>
</comment>
<dbReference type="SMART" id="SM00386">
    <property type="entry name" value="HAT"/>
    <property type="match status" value="7"/>
</dbReference>
<dbReference type="Gene3D" id="1.25.40.10">
    <property type="entry name" value="Tetratricopeptide repeat domain"/>
    <property type="match status" value="2"/>
</dbReference>
<dbReference type="InterPro" id="IPR008847">
    <property type="entry name" value="Suf"/>
</dbReference>
<dbReference type="Proteomes" id="UP000015453">
    <property type="component" value="Unassembled WGS sequence"/>
</dbReference>
<evidence type="ECO:0000313" key="9">
    <source>
        <dbReference type="EMBL" id="EPS71935.1"/>
    </source>
</evidence>